<gene>
    <name evidence="2" type="ORF">EW093_13010</name>
</gene>
<dbReference type="PANTHER" id="PTHR34825">
    <property type="entry name" value="CONSERVED PROTEIN, WITH A WEAK D-GALACTARATE DEHYDRATASE/ALTRONATE HYDROLASE DOMAIN"/>
    <property type="match status" value="1"/>
</dbReference>
<reference evidence="2 3" key="1">
    <citation type="submission" date="2019-02" db="EMBL/GenBank/DDBJ databases">
        <authorList>
            <person name="Fomenkov A."/>
            <person name="Dubinina G."/>
            <person name="Grabovich M."/>
            <person name="Vincze T."/>
            <person name="Roberts R.J."/>
        </authorList>
    </citation>
    <scope>NUCLEOTIDE SEQUENCE [LARGE SCALE GENOMIC DNA]</scope>
    <source>
        <strain evidence="2 3">P</strain>
    </source>
</reference>
<dbReference type="KEGG" id="sper:EW093_13010"/>
<dbReference type="Pfam" id="PF09820">
    <property type="entry name" value="AAA-ATPase_like"/>
    <property type="match status" value="1"/>
</dbReference>
<evidence type="ECO:0000313" key="2">
    <source>
        <dbReference type="EMBL" id="QEN05594.1"/>
    </source>
</evidence>
<evidence type="ECO:0000313" key="3">
    <source>
        <dbReference type="Proteomes" id="UP000323824"/>
    </source>
</evidence>
<sequence>MTKLPTGIQTFSEIREDNYAYVDKTKDIYNLIENGKYYFLSRPRRFGKSLLIDTISELFKGSKEYFKGLFIYDKWDWTVKYPVININFGSGDYSSSNNLKNGISEFLVDIADDFNIKINISLNLKQLIKQVYKTFNQKVVILIDEYDKPIIDVLTNLEVAKQNRLILGSFYSAIKASDKYVKFAMLTGVSKFSKINLFSNLNNFTDITIDKEYGTITGYTQNDLETTFKEHLVGVDMSKIKQWYNGYNYFSEPIYNPFDILVFISKKYIFDNYWWETGNPTFLIDILKKSRFYIPDLSNLVVTKEMLNAFDVDKIDLIALLWQTGYLTFEKMEQFDSGIEYTMKIPNLEIKNSLNNLFLSYLTGADIWLPKKSEIHNIISKKDIDSFISSLKSLFSTIPYNNYVKNEIANYEGYYSSVIYTFLSSLGYDTVAEDVTNRGRIDLTLKTKSAIFIFEFKVDLKEEAIKQIKDRKYYEKYQVENKDIYIIGINFDSESKNILEYKWEKI</sequence>
<dbReference type="RefSeq" id="WP_149568830.1">
    <property type="nucleotide sequence ID" value="NZ_CP035807.1"/>
</dbReference>
<feature type="domain" description="AAA-ATPase-like" evidence="1">
    <location>
        <begin position="5"/>
        <end position="198"/>
    </location>
</feature>
<accession>A0A5C1QG59</accession>
<dbReference type="Proteomes" id="UP000323824">
    <property type="component" value="Chromosome"/>
</dbReference>
<dbReference type="AlphaFoldDB" id="A0A5C1QG59"/>
<reference evidence="2 3" key="2">
    <citation type="submission" date="2019-09" db="EMBL/GenBank/DDBJ databases">
        <title>Complete Genome Sequence and Methylome Analysis of free living Spirochaetas.</title>
        <authorList>
            <person name="Leshcheva N."/>
            <person name="Mikheeva N."/>
        </authorList>
    </citation>
    <scope>NUCLEOTIDE SEQUENCE [LARGE SCALE GENOMIC DNA]</scope>
    <source>
        <strain evidence="2 3">P</strain>
    </source>
</reference>
<evidence type="ECO:0000259" key="1">
    <source>
        <dbReference type="Pfam" id="PF09820"/>
    </source>
</evidence>
<dbReference type="InterPro" id="IPR018631">
    <property type="entry name" value="AAA-ATPase-like_dom"/>
</dbReference>
<dbReference type="Pfam" id="PF08011">
    <property type="entry name" value="PDDEXK_9"/>
    <property type="match status" value="1"/>
</dbReference>
<keyword evidence="3" id="KW-1185">Reference proteome</keyword>
<proteinExistence type="predicted"/>
<dbReference type="EMBL" id="CP035807">
    <property type="protein sequence ID" value="QEN05594.1"/>
    <property type="molecule type" value="Genomic_DNA"/>
</dbReference>
<dbReference type="PANTHER" id="PTHR34825:SF1">
    <property type="entry name" value="AAA-ATPASE-LIKE DOMAIN-CONTAINING PROTEIN"/>
    <property type="match status" value="1"/>
</dbReference>
<dbReference type="InterPro" id="IPR012547">
    <property type="entry name" value="PDDEXK_9"/>
</dbReference>
<name>A0A5C1QG59_9SPIO</name>
<organism evidence="2 3">
    <name type="scientific">Thiospirochaeta perfilievii</name>
    <dbReference type="NCBI Taxonomy" id="252967"/>
    <lineage>
        <taxon>Bacteria</taxon>
        <taxon>Pseudomonadati</taxon>
        <taxon>Spirochaetota</taxon>
        <taxon>Spirochaetia</taxon>
        <taxon>Spirochaetales</taxon>
        <taxon>Spirochaetaceae</taxon>
        <taxon>Thiospirochaeta</taxon>
    </lineage>
</organism>
<dbReference type="OrthoDB" id="362582at2"/>
<protein>
    <recommendedName>
        <fullName evidence="1">AAA-ATPase-like domain-containing protein</fullName>
    </recommendedName>
</protein>